<feature type="signal peptide" evidence="1">
    <location>
        <begin position="1"/>
        <end position="31"/>
    </location>
</feature>
<evidence type="ECO:0008006" key="4">
    <source>
        <dbReference type="Google" id="ProtNLM"/>
    </source>
</evidence>
<evidence type="ECO:0000313" key="3">
    <source>
        <dbReference type="Proteomes" id="UP000187465"/>
    </source>
</evidence>
<dbReference type="Proteomes" id="UP000187465">
    <property type="component" value="Unassembled WGS sequence"/>
</dbReference>
<dbReference type="PANTHER" id="PTHR45982:SF1">
    <property type="entry name" value="REGULATOR OF CHROMOSOME CONDENSATION"/>
    <property type="match status" value="1"/>
</dbReference>
<accession>A0A1R0XCA6</accession>
<gene>
    <name evidence="2" type="ORF">BJP51_14285</name>
</gene>
<dbReference type="AlphaFoldDB" id="A0A1R0XCA6"/>
<sequence length="519" mass="55484">MHLFARKLRLLSLLVCSTLVTALSVPQVISAAPSPAKLSGIKEIVASPGFWGGSSFAVRTDGTVWSWGSNVFGQFANGAAGPEGWTITPHKIAGLEHTKQLAIGEAYYVALNEDGTVKAWGDYRDKSVAEAGNGASAKQHKVLLPQGISGMTDVVSITSGLHSALALRNDGSLLQWNPPEASDVGYTELPAATKVQGLSEVKWIGSSIYHAAIRTNGTLWIWSAIPQTENTNVMKKPTPVKDLYHVKSVSMSDRSILALTESGSVWGTIDSNNYNEVTMSKMPGLTDIVSVQTKNGFNLVANKKGEYWVWKAGTSLQGLQKITAVKSISKLTLDLGNFVAVKKDGTVWTWSTQPTTDNRLVFTQPKLIKGLSDPVSFAKGENSKYAVLKDGTAVAWGTNMFGQLGISAVDSRPFAISPILKPVTVIVDGQKIDSVQSAIFKDGSVKVPIRDVTESLGYTLSLEGELTLTKAGKKISLPSAESIKVSYTSLVPAAALAKALGLSADWNSTLYQLTLQTKR</sequence>
<dbReference type="InterPro" id="IPR009091">
    <property type="entry name" value="RCC1/BLIP-II"/>
</dbReference>
<dbReference type="InterPro" id="IPR000408">
    <property type="entry name" value="Reg_chr_condens"/>
</dbReference>
<evidence type="ECO:0000256" key="1">
    <source>
        <dbReference type="SAM" id="SignalP"/>
    </source>
</evidence>
<proteinExistence type="predicted"/>
<dbReference type="PROSITE" id="PS50012">
    <property type="entry name" value="RCC1_3"/>
    <property type="match status" value="2"/>
</dbReference>
<name>A0A1R0XCA6_9BACL</name>
<protein>
    <recommendedName>
        <fullName evidence="4">Copper amine oxidase-like N-terminal domain-containing protein</fullName>
    </recommendedName>
</protein>
<evidence type="ECO:0000313" key="2">
    <source>
        <dbReference type="EMBL" id="OMD32698.1"/>
    </source>
</evidence>
<organism evidence="2 3">
    <name type="scientific">Paenibacillus odorifer</name>
    <dbReference type="NCBI Taxonomy" id="189426"/>
    <lineage>
        <taxon>Bacteria</taxon>
        <taxon>Bacillati</taxon>
        <taxon>Bacillota</taxon>
        <taxon>Bacilli</taxon>
        <taxon>Bacillales</taxon>
        <taxon>Paenibacillaceae</taxon>
        <taxon>Paenibacillus</taxon>
    </lineage>
</organism>
<reference evidence="2 3" key="1">
    <citation type="submission" date="2016-10" db="EMBL/GenBank/DDBJ databases">
        <title>Paenibacillus species isolates.</title>
        <authorList>
            <person name="Beno S.M."/>
        </authorList>
    </citation>
    <scope>NUCLEOTIDE SEQUENCE [LARGE SCALE GENOMIC DNA]</scope>
    <source>
        <strain evidence="2 3">FSL H7-0604</strain>
    </source>
</reference>
<dbReference type="InterPro" id="IPR051553">
    <property type="entry name" value="Ran_GTPase-activating"/>
</dbReference>
<dbReference type="RefSeq" id="WP_076144050.1">
    <property type="nucleotide sequence ID" value="NZ_JARLKA010000019.1"/>
</dbReference>
<dbReference type="SUPFAM" id="SSF50985">
    <property type="entry name" value="RCC1/BLIP-II"/>
    <property type="match status" value="1"/>
</dbReference>
<dbReference type="PANTHER" id="PTHR45982">
    <property type="entry name" value="REGULATOR OF CHROMOSOME CONDENSATION"/>
    <property type="match status" value="1"/>
</dbReference>
<dbReference type="Gene3D" id="2.130.10.30">
    <property type="entry name" value="Regulator of chromosome condensation 1/beta-lactamase-inhibitor protein II"/>
    <property type="match status" value="3"/>
</dbReference>
<keyword evidence="1" id="KW-0732">Signal</keyword>
<dbReference type="Pfam" id="PF13540">
    <property type="entry name" value="RCC1_2"/>
    <property type="match status" value="1"/>
</dbReference>
<dbReference type="EMBL" id="MKQP01000016">
    <property type="protein sequence ID" value="OMD32698.1"/>
    <property type="molecule type" value="Genomic_DNA"/>
</dbReference>
<feature type="chain" id="PRO_5012819539" description="Copper amine oxidase-like N-terminal domain-containing protein" evidence="1">
    <location>
        <begin position="32"/>
        <end position="519"/>
    </location>
</feature>
<comment type="caution">
    <text evidence="2">The sequence shown here is derived from an EMBL/GenBank/DDBJ whole genome shotgun (WGS) entry which is preliminary data.</text>
</comment>